<feature type="transmembrane region" description="Helical" evidence="1">
    <location>
        <begin position="186"/>
        <end position="205"/>
    </location>
</feature>
<dbReference type="Proteomes" id="UP001185092">
    <property type="component" value="Unassembled WGS sequence"/>
</dbReference>
<feature type="transmembrane region" description="Helical" evidence="1">
    <location>
        <begin position="62"/>
        <end position="82"/>
    </location>
</feature>
<feature type="transmembrane region" description="Helical" evidence="1">
    <location>
        <begin position="214"/>
        <end position="233"/>
    </location>
</feature>
<accession>A0AAE3XJQ0</accession>
<dbReference type="RefSeq" id="WP_309937608.1">
    <property type="nucleotide sequence ID" value="NZ_AP025305.1"/>
</dbReference>
<sequence>MAYIVLCICFNILIFIAYRGFGTYKINNLQGLVFNYWVCVITGFVALNLMGESTQIDFTKPWFYVAVGCGAVFITGSYTAALVTQKFNITISSISYKMSLAIPVLFSLFVLNTGTKVFDSLNYAGLGLALAAIVMSSKKSSSDEISSGKRGSTYLLPILLFLIAGFIDVVINFTNIELLQEHEGGVFTLVAFASAAVIGTMMILFKRQKIARRSVVGGIVLGVPNYLSVFFTIKSLSAFDNNGALIFPLLNIGIIVCSSLVSVVLYKERLEKMNQLGIAVSLLSLILISYQEIF</sequence>
<name>A0AAE3XJQ0_9BACT</name>
<feature type="transmembrane region" description="Helical" evidence="1">
    <location>
        <begin position="154"/>
        <end position="174"/>
    </location>
</feature>
<feature type="transmembrane region" description="Helical" evidence="1">
    <location>
        <begin position="245"/>
        <end position="266"/>
    </location>
</feature>
<dbReference type="Gene3D" id="1.10.3730.20">
    <property type="match status" value="1"/>
</dbReference>
<keyword evidence="1" id="KW-1133">Transmembrane helix</keyword>
<comment type="caution">
    <text evidence="2">The sequence shown here is derived from an EMBL/GenBank/DDBJ whole genome shotgun (WGS) entry which is preliminary data.</text>
</comment>
<feature type="transmembrane region" description="Helical" evidence="1">
    <location>
        <begin position="94"/>
        <end position="111"/>
    </location>
</feature>
<gene>
    <name evidence="2" type="ORF">HNQ88_001118</name>
</gene>
<keyword evidence="1" id="KW-0812">Transmembrane</keyword>
<organism evidence="2 3">
    <name type="scientific">Aureibacter tunicatorum</name>
    <dbReference type="NCBI Taxonomy" id="866807"/>
    <lineage>
        <taxon>Bacteria</taxon>
        <taxon>Pseudomonadati</taxon>
        <taxon>Bacteroidota</taxon>
        <taxon>Cytophagia</taxon>
        <taxon>Cytophagales</taxon>
        <taxon>Persicobacteraceae</taxon>
        <taxon>Aureibacter</taxon>
    </lineage>
</organism>
<evidence type="ECO:0000313" key="3">
    <source>
        <dbReference type="Proteomes" id="UP001185092"/>
    </source>
</evidence>
<proteinExistence type="predicted"/>
<evidence type="ECO:0000313" key="2">
    <source>
        <dbReference type="EMBL" id="MDR6238142.1"/>
    </source>
</evidence>
<dbReference type="EMBL" id="JAVDQD010000001">
    <property type="protein sequence ID" value="MDR6238142.1"/>
    <property type="molecule type" value="Genomic_DNA"/>
</dbReference>
<protein>
    <submittedName>
        <fullName evidence="2">Drug/metabolite transporter (DMT)-like permease</fullName>
    </submittedName>
</protein>
<reference evidence="2" key="1">
    <citation type="submission" date="2023-07" db="EMBL/GenBank/DDBJ databases">
        <title>Genomic Encyclopedia of Type Strains, Phase IV (KMG-IV): sequencing the most valuable type-strain genomes for metagenomic binning, comparative biology and taxonomic classification.</title>
        <authorList>
            <person name="Goeker M."/>
        </authorList>
    </citation>
    <scope>NUCLEOTIDE SEQUENCE</scope>
    <source>
        <strain evidence="2">DSM 26174</strain>
    </source>
</reference>
<keyword evidence="3" id="KW-1185">Reference proteome</keyword>
<feature type="transmembrane region" description="Helical" evidence="1">
    <location>
        <begin position="32"/>
        <end position="50"/>
    </location>
</feature>
<evidence type="ECO:0000256" key="1">
    <source>
        <dbReference type="SAM" id="Phobius"/>
    </source>
</evidence>
<dbReference type="AlphaFoldDB" id="A0AAE3XJQ0"/>
<keyword evidence="1" id="KW-0472">Membrane</keyword>